<evidence type="ECO:0000313" key="1">
    <source>
        <dbReference type="EMBL" id="KAL2796080.1"/>
    </source>
</evidence>
<proteinExistence type="predicted"/>
<accession>A0ABR4GBY2</accession>
<dbReference type="Proteomes" id="UP001610563">
    <property type="component" value="Unassembled WGS sequence"/>
</dbReference>
<dbReference type="EMBL" id="JBFTWV010000029">
    <property type="protein sequence ID" value="KAL2796080.1"/>
    <property type="molecule type" value="Genomic_DNA"/>
</dbReference>
<keyword evidence="2" id="KW-1185">Reference proteome</keyword>
<reference evidence="1 2" key="1">
    <citation type="submission" date="2024-07" db="EMBL/GenBank/DDBJ databases">
        <title>Section-level genome sequencing and comparative genomics of Aspergillus sections Usti and Cavernicolus.</title>
        <authorList>
            <consortium name="Lawrence Berkeley National Laboratory"/>
            <person name="Nybo J.L."/>
            <person name="Vesth T.C."/>
            <person name="Theobald S."/>
            <person name="Frisvad J.C."/>
            <person name="Larsen T.O."/>
            <person name="Kjaerboelling I."/>
            <person name="Rothschild-Mancinelli K."/>
            <person name="Lyhne E.K."/>
            <person name="Kogle M.E."/>
            <person name="Barry K."/>
            <person name="Clum A."/>
            <person name="Na H."/>
            <person name="Ledsgaard L."/>
            <person name="Lin J."/>
            <person name="Lipzen A."/>
            <person name="Kuo A."/>
            <person name="Riley R."/>
            <person name="Mondo S."/>
            <person name="Labutti K."/>
            <person name="Haridas S."/>
            <person name="Pangalinan J."/>
            <person name="Salamov A.A."/>
            <person name="Simmons B.A."/>
            <person name="Magnuson J.K."/>
            <person name="Chen J."/>
            <person name="Drula E."/>
            <person name="Henrissat B."/>
            <person name="Wiebenga A."/>
            <person name="Lubbers R.J."/>
            <person name="Gomes A.C."/>
            <person name="Makela M.R."/>
            <person name="Stajich J."/>
            <person name="Grigoriev I.V."/>
            <person name="Mortensen U.H."/>
            <person name="De Vries R.P."/>
            <person name="Baker S.E."/>
            <person name="Andersen M.R."/>
        </authorList>
    </citation>
    <scope>NUCLEOTIDE SEQUENCE [LARGE SCALE GENOMIC DNA]</scope>
    <source>
        <strain evidence="1 2">CBS 209.92</strain>
    </source>
</reference>
<gene>
    <name evidence="1" type="ORF">BJX66DRAFT_300435</name>
</gene>
<comment type="caution">
    <text evidence="1">The sequence shown here is derived from an EMBL/GenBank/DDBJ whole genome shotgun (WGS) entry which is preliminary data.</text>
</comment>
<name>A0ABR4GBY2_9EURO</name>
<sequence length="53" mass="6020">MPCQFSKGRPAKKKKIYQRLQALDRRQGWLVRGLRGSVFKRSNDPGQSPSSSS</sequence>
<evidence type="ECO:0000313" key="2">
    <source>
        <dbReference type="Proteomes" id="UP001610563"/>
    </source>
</evidence>
<protein>
    <submittedName>
        <fullName evidence="1">Uncharacterized protein</fullName>
    </submittedName>
</protein>
<organism evidence="1 2">
    <name type="scientific">Aspergillus keveii</name>
    <dbReference type="NCBI Taxonomy" id="714993"/>
    <lineage>
        <taxon>Eukaryota</taxon>
        <taxon>Fungi</taxon>
        <taxon>Dikarya</taxon>
        <taxon>Ascomycota</taxon>
        <taxon>Pezizomycotina</taxon>
        <taxon>Eurotiomycetes</taxon>
        <taxon>Eurotiomycetidae</taxon>
        <taxon>Eurotiales</taxon>
        <taxon>Aspergillaceae</taxon>
        <taxon>Aspergillus</taxon>
        <taxon>Aspergillus subgen. Nidulantes</taxon>
    </lineage>
</organism>